<keyword evidence="3" id="KW-1185">Reference proteome</keyword>
<evidence type="ECO:0000313" key="2">
    <source>
        <dbReference type="EMBL" id="CAF1055711.1"/>
    </source>
</evidence>
<dbReference type="Proteomes" id="UP000663879">
    <property type="component" value="Unassembled WGS sequence"/>
</dbReference>
<dbReference type="PANTHER" id="PTHR13030:SF8">
    <property type="entry name" value="ADP-RIBOSE PYROPHOSPHATASE, MITOCHONDRIAL"/>
    <property type="match status" value="1"/>
</dbReference>
<comment type="caution">
    <text evidence="2">The sequence shown here is derived from an EMBL/GenBank/DDBJ whole genome shotgun (WGS) entry which is preliminary data.</text>
</comment>
<dbReference type="PANTHER" id="PTHR13030">
    <property type="entry name" value="NUDIX HYDROLASE"/>
    <property type="match status" value="1"/>
</dbReference>
<dbReference type="InterPro" id="IPR000086">
    <property type="entry name" value="NUDIX_hydrolase_dom"/>
</dbReference>
<dbReference type="GO" id="GO:0047631">
    <property type="term" value="F:ADP-ribose diphosphatase activity"/>
    <property type="evidence" value="ECO:0007669"/>
    <property type="project" value="InterPro"/>
</dbReference>
<gene>
    <name evidence="2" type="ORF">OXX778_LOCUS19042</name>
</gene>
<dbReference type="EMBL" id="CAJNOC010005564">
    <property type="protein sequence ID" value="CAF1055711.1"/>
    <property type="molecule type" value="Genomic_DNA"/>
</dbReference>
<evidence type="ECO:0000313" key="3">
    <source>
        <dbReference type="Proteomes" id="UP000663879"/>
    </source>
</evidence>
<dbReference type="InterPro" id="IPR039989">
    <property type="entry name" value="NUDT9"/>
</dbReference>
<protein>
    <recommendedName>
        <fullName evidence="1">Nudix hydrolase domain-containing protein</fullName>
    </recommendedName>
</protein>
<dbReference type="CDD" id="cd03670">
    <property type="entry name" value="NUDIX_ADPRase_Nudt9"/>
    <property type="match status" value="1"/>
</dbReference>
<dbReference type="AlphaFoldDB" id="A0A814KRK2"/>
<dbReference type="SUPFAM" id="SSF55811">
    <property type="entry name" value="Nudix"/>
    <property type="match status" value="1"/>
</dbReference>
<dbReference type="Pfam" id="PF25969">
    <property type="entry name" value="NUDT9_N"/>
    <property type="match status" value="1"/>
</dbReference>
<dbReference type="Gene3D" id="3.90.79.10">
    <property type="entry name" value="Nucleoside Triphosphate Pyrophosphohydrolase"/>
    <property type="match status" value="1"/>
</dbReference>
<name>A0A814KRK2_9BILA</name>
<dbReference type="OrthoDB" id="9972248at2759"/>
<dbReference type="PROSITE" id="PS51462">
    <property type="entry name" value="NUDIX"/>
    <property type="match status" value="1"/>
</dbReference>
<sequence>MGNTTCVASKGTQIPPENHNICRHSTKDNLHQLHYYDHKDIHRSQVPSNKISFNTPFPEYEPTDFTAEKILAKTTSLDKDPNIDEPDYKTLKFNKFDSKYGCDRRSYHGNYEFIRFKPHMNELVPMNPVGRTGMIGRGRLFRWGPNHAADSIVTRWKRDSKGQIKTDPITHKRILEFVAIQRKNTREWAIPGGMRDPGEKIAKTLSREFKEEALNLNNNNDYTYKTNYVKLIDEFFKGGTEIYKGYMDDPRNTDNAWMETLACNFHDDTGDIVGNFKLEGGDDAKDARWTELNSKLKLFAGHIDLLREVSVLHNANW</sequence>
<proteinExistence type="predicted"/>
<dbReference type="Pfam" id="PF00293">
    <property type="entry name" value="NUDIX"/>
    <property type="match status" value="1"/>
</dbReference>
<dbReference type="InterPro" id="IPR015797">
    <property type="entry name" value="NUDIX_hydrolase-like_dom_sf"/>
</dbReference>
<feature type="domain" description="Nudix hydrolase" evidence="1">
    <location>
        <begin position="156"/>
        <end position="312"/>
    </location>
</feature>
<organism evidence="2 3">
    <name type="scientific">Brachionus calyciflorus</name>
    <dbReference type="NCBI Taxonomy" id="104777"/>
    <lineage>
        <taxon>Eukaryota</taxon>
        <taxon>Metazoa</taxon>
        <taxon>Spiralia</taxon>
        <taxon>Gnathifera</taxon>
        <taxon>Rotifera</taxon>
        <taxon>Eurotatoria</taxon>
        <taxon>Monogononta</taxon>
        <taxon>Pseudotrocha</taxon>
        <taxon>Ploima</taxon>
        <taxon>Brachionidae</taxon>
        <taxon>Brachionus</taxon>
    </lineage>
</organism>
<accession>A0A814KRK2</accession>
<reference evidence="2" key="1">
    <citation type="submission" date="2021-02" db="EMBL/GenBank/DDBJ databases">
        <authorList>
            <person name="Nowell W R."/>
        </authorList>
    </citation>
    <scope>NUCLEOTIDE SEQUENCE</scope>
    <source>
        <strain evidence="2">Ploen Becks lab</strain>
    </source>
</reference>
<evidence type="ECO:0000259" key="1">
    <source>
        <dbReference type="PROSITE" id="PS51462"/>
    </source>
</evidence>